<proteinExistence type="predicted"/>
<evidence type="ECO:0000256" key="1">
    <source>
        <dbReference type="SAM" id="MobiDB-lite"/>
    </source>
</evidence>
<evidence type="ECO:0000259" key="2">
    <source>
        <dbReference type="Pfam" id="PF25545"/>
    </source>
</evidence>
<feature type="region of interest" description="Disordered" evidence="1">
    <location>
        <begin position="488"/>
        <end position="544"/>
    </location>
</feature>
<evidence type="ECO:0000313" key="3">
    <source>
        <dbReference type="EMBL" id="KAG8624747.1"/>
    </source>
</evidence>
<feature type="compositionally biased region" description="Basic and acidic residues" evidence="1">
    <location>
        <begin position="20"/>
        <end position="41"/>
    </location>
</feature>
<dbReference type="PANTHER" id="PTHR42470">
    <property type="entry name" value="VAST DOMAIN-CONTAINING PROTEIN"/>
    <property type="match status" value="1"/>
</dbReference>
<dbReference type="Pfam" id="PF25545">
    <property type="entry name" value="DUF7924"/>
    <property type="match status" value="1"/>
</dbReference>
<dbReference type="OrthoDB" id="5132737at2759"/>
<dbReference type="InterPro" id="IPR057684">
    <property type="entry name" value="DUF7924"/>
</dbReference>
<dbReference type="PANTHER" id="PTHR42470:SF2">
    <property type="match status" value="1"/>
</dbReference>
<keyword evidence="4" id="KW-1185">Reference proteome</keyword>
<feature type="compositionally biased region" description="Basic and acidic residues" evidence="1">
    <location>
        <begin position="49"/>
        <end position="71"/>
    </location>
</feature>
<gene>
    <name evidence="3" type="ORF">KVT40_007814</name>
</gene>
<feature type="compositionally biased region" description="Basic and acidic residues" evidence="1">
    <location>
        <begin position="494"/>
        <end position="544"/>
    </location>
</feature>
<feature type="region of interest" description="Disordered" evidence="1">
    <location>
        <begin position="1"/>
        <end position="78"/>
    </location>
</feature>
<feature type="compositionally biased region" description="Polar residues" evidence="1">
    <location>
        <begin position="417"/>
        <end position="428"/>
    </location>
</feature>
<protein>
    <recommendedName>
        <fullName evidence="2">DUF7924 domain-containing protein</fullName>
    </recommendedName>
</protein>
<name>A0A8K0KWC3_9PEZI</name>
<feature type="region of interest" description="Disordered" evidence="1">
    <location>
        <begin position="94"/>
        <end position="126"/>
    </location>
</feature>
<organism evidence="3 4">
    <name type="scientific">Elsinoe batatas</name>
    <dbReference type="NCBI Taxonomy" id="2601811"/>
    <lineage>
        <taxon>Eukaryota</taxon>
        <taxon>Fungi</taxon>
        <taxon>Dikarya</taxon>
        <taxon>Ascomycota</taxon>
        <taxon>Pezizomycotina</taxon>
        <taxon>Dothideomycetes</taxon>
        <taxon>Dothideomycetidae</taxon>
        <taxon>Myriangiales</taxon>
        <taxon>Elsinoaceae</taxon>
        <taxon>Elsinoe</taxon>
    </lineage>
</organism>
<feature type="domain" description="DUF7924" evidence="2">
    <location>
        <begin position="179"/>
        <end position="398"/>
    </location>
</feature>
<reference evidence="3" key="1">
    <citation type="submission" date="2021-07" db="EMBL/GenBank/DDBJ databases">
        <title>Elsinoe batatas strain:CRI-CJ2 Genome sequencing and assembly.</title>
        <authorList>
            <person name="Huang L."/>
        </authorList>
    </citation>
    <scope>NUCLEOTIDE SEQUENCE</scope>
    <source>
        <strain evidence="3">CRI-CJ2</strain>
    </source>
</reference>
<dbReference type="EMBL" id="JAESVG020000009">
    <property type="protein sequence ID" value="KAG8624747.1"/>
    <property type="molecule type" value="Genomic_DNA"/>
</dbReference>
<accession>A0A8K0KWC3</accession>
<dbReference type="AlphaFoldDB" id="A0A8K0KWC3"/>
<dbReference type="Proteomes" id="UP000809789">
    <property type="component" value="Unassembled WGS sequence"/>
</dbReference>
<feature type="region of interest" description="Disordered" evidence="1">
    <location>
        <begin position="409"/>
        <end position="446"/>
    </location>
</feature>
<comment type="caution">
    <text evidence="3">The sequence shown here is derived from an EMBL/GenBank/DDBJ whole genome shotgun (WGS) entry which is preliminary data.</text>
</comment>
<evidence type="ECO:0000313" key="4">
    <source>
        <dbReference type="Proteomes" id="UP000809789"/>
    </source>
</evidence>
<sequence length="564" mass="65168">MPPSPPSTTAFPGVNHAGRSHKDGAASLDTRSDSSEHDKSGRVNKRKHTGDDPKVDRPEKKRKPISEHSQADGEPNIDWAEYFQEWPRRISDIETKMDEGNNKRLRSQTSYSQSVRDGESPTAWTRRHEEKMREAGLIMSEYQTEVTMSRASEDILTVLLSSHYPLPEGSLLHEGKLLKVLDRIRFCNEARIIRDVTPVLVPSPELLLLDKDSGLEHVCEALDAEWLQCATLCGPRPKPDFAVGVAASAFDEEEMKTLRLEHTPFCPTTFPEGMYFPFLICEVKSSDRPIMEAERQAMHGASIAVNSIVQLYRKTSALDQIDRELLAFSVAHNDSNVKVFGHFASIKDDKATFYRHRLYAADIATQSASPDWGKPYRLCRAIYETFLPQHIARIKSALRTLVNRPTSDLISQPELMQDSQPSQSSAQGYGQFKKPSLPSTARVQQENDRLREQLTHSIILQQRQEQYQARMQQENDRLQELLTNSVNSQQRQMEQMREEMRQEKEKLREEKEQEKEKLREEREQEKEKLREEREQEKEKLREEKEQMIEQRKELMELLKLSTAR</sequence>